<feature type="domain" description="SPOR" evidence="2">
    <location>
        <begin position="115"/>
        <end position="195"/>
    </location>
</feature>
<accession>A0A1F5Z4B6</accession>
<reference evidence="3 4" key="1">
    <citation type="journal article" date="2016" name="Nat. Commun.">
        <title>Thousands of microbial genomes shed light on interconnected biogeochemical processes in an aquifer system.</title>
        <authorList>
            <person name="Anantharaman K."/>
            <person name="Brown C.T."/>
            <person name="Hug L.A."/>
            <person name="Sharon I."/>
            <person name="Castelle C.J."/>
            <person name="Probst A.J."/>
            <person name="Thomas B.C."/>
            <person name="Singh A."/>
            <person name="Wilkins M.J."/>
            <person name="Karaoz U."/>
            <person name="Brodie E.L."/>
            <person name="Williams K.H."/>
            <person name="Hubbard S.S."/>
            <person name="Banfield J.F."/>
        </authorList>
    </citation>
    <scope>NUCLEOTIDE SEQUENCE [LARGE SCALE GENOMIC DNA]</scope>
</reference>
<protein>
    <recommendedName>
        <fullName evidence="2">SPOR domain-containing protein</fullName>
    </recommendedName>
</protein>
<dbReference type="PROSITE" id="PS51724">
    <property type="entry name" value="SPOR"/>
    <property type="match status" value="1"/>
</dbReference>
<organism evidence="3 4">
    <name type="scientific">Candidatus Glassbacteria bacterium RIFCSPLOWO2_12_FULL_58_11</name>
    <dbReference type="NCBI Taxonomy" id="1817867"/>
    <lineage>
        <taxon>Bacteria</taxon>
        <taxon>Candidatus Glassiibacteriota</taxon>
    </lineage>
</organism>
<evidence type="ECO:0000313" key="4">
    <source>
        <dbReference type="Proteomes" id="UP000179129"/>
    </source>
</evidence>
<dbReference type="GO" id="GO:0042834">
    <property type="term" value="F:peptidoglycan binding"/>
    <property type="evidence" value="ECO:0007669"/>
    <property type="project" value="InterPro"/>
</dbReference>
<feature type="transmembrane region" description="Helical" evidence="1">
    <location>
        <begin position="20"/>
        <end position="42"/>
    </location>
</feature>
<name>A0A1F5Z4B6_9BACT</name>
<keyword evidence="1" id="KW-0812">Transmembrane</keyword>
<dbReference type="Pfam" id="PF05036">
    <property type="entry name" value="SPOR"/>
    <property type="match status" value="1"/>
</dbReference>
<evidence type="ECO:0000256" key="1">
    <source>
        <dbReference type="SAM" id="Phobius"/>
    </source>
</evidence>
<dbReference type="InterPro" id="IPR007730">
    <property type="entry name" value="SPOR-like_dom"/>
</dbReference>
<dbReference type="InterPro" id="IPR036680">
    <property type="entry name" value="SPOR-like_sf"/>
</dbReference>
<sequence>MHLVIYTQKAGQPYIVNLPLPALLLALCLPAGLVSLLVYHTFQALEIQRRLPELEAVNLRTRAALFRLDGEFSRLSGRADLFAGQSGASPIALDSLERAFPSAGADTVRPAYPDSLRTEFYAVQIAAQRSLAEAEKTAADYRGRLDRPLSIERVQLASGIWYRVLIPSFLSPGAAQAYGESLLQRNLVREFYVQRRQARP</sequence>
<dbReference type="SUPFAM" id="SSF110997">
    <property type="entry name" value="Sporulation related repeat"/>
    <property type="match status" value="1"/>
</dbReference>
<proteinExistence type="predicted"/>
<dbReference type="AlphaFoldDB" id="A0A1F5Z4B6"/>
<dbReference type="Proteomes" id="UP000179129">
    <property type="component" value="Unassembled WGS sequence"/>
</dbReference>
<gene>
    <name evidence="3" type="ORF">A3F83_16600</name>
</gene>
<evidence type="ECO:0000313" key="3">
    <source>
        <dbReference type="EMBL" id="OGG06952.1"/>
    </source>
</evidence>
<keyword evidence="1" id="KW-1133">Transmembrane helix</keyword>
<dbReference type="EMBL" id="MFIX01000002">
    <property type="protein sequence ID" value="OGG06952.1"/>
    <property type="molecule type" value="Genomic_DNA"/>
</dbReference>
<dbReference type="STRING" id="1817867.A3F83_16600"/>
<dbReference type="Gene3D" id="3.30.70.1070">
    <property type="entry name" value="Sporulation related repeat"/>
    <property type="match status" value="1"/>
</dbReference>
<evidence type="ECO:0000259" key="2">
    <source>
        <dbReference type="PROSITE" id="PS51724"/>
    </source>
</evidence>
<comment type="caution">
    <text evidence="3">The sequence shown here is derived from an EMBL/GenBank/DDBJ whole genome shotgun (WGS) entry which is preliminary data.</text>
</comment>
<keyword evidence="1" id="KW-0472">Membrane</keyword>